<feature type="transmembrane region" description="Helical" evidence="11">
    <location>
        <begin position="248"/>
        <end position="275"/>
    </location>
</feature>
<dbReference type="AlphaFoldDB" id="A0A5E4PIB1"/>
<evidence type="ECO:0000256" key="5">
    <source>
        <dbReference type="ARBA" id="ARBA00022741"/>
    </source>
</evidence>
<dbReference type="SUPFAM" id="SSF52540">
    <property type="entry name" value="P-loop containing nucleoside triphosphate hydrolases"/>
    <property type="match status" value="1"/>
</dbReference>
<keyword evidence="8 11" id="KW-1133">Transmembrane helix</keyword>
<comment type="subcellular location">
    <subcellularLocation>
        <location evidence="1">Cell membrane</location>
        <topology evidence="1">Multi-pass membrane protein</topology>
    </subcellularLocation>
</comment>
<dbReference type="InterPro" id="IPR011917">
    <property type="entry name" value="ABC_transpr_lipidA"/>
</dbReference>
<feature type="transmembrane region" description="Helical" evidence="11">
    <location>
        <begin position="172"/>
        <end position="189"/>
    </location>
</feature>
<organism evidence="14 15">
    <name type="scientific">Aquicella siphonis</name>
    <dbReference type="NCBI Taxonomy" id="254247"/>
    <lineage>
        <taxon>Bacteria</taxon>
        <taxon>Pseudomonadati</taxon>
        <taxon>Pseudomonadota</taxon>
        <taxon>Gammaproteobacteria</taxon>
        <taxon>Legionellales</taxon>
        <taxon>Coxiellaceae</taxon>
        <taxon>Aquicella</taxon>
    </lineage>
</organism>
<dbReference type="Pfam" id="PF00005">
    <property type="entry name" value="ABC_tran"/>
    <property type="match status" value="1"/>
</dbReference>
<dbReference type="PANTHER" id="PTHR43394:SF1">
    <property type="entry name" value="ATP-BINDING CASSETTE SUB-FAMILY B MEMBER 10, MITOCHONDRIAL"/>
    <property type="match status" value="1"/>
</dbReference>
<feature type="transmembrane region" description="Helical" evidence="11">
    <location>
        <begin position="69"/>
        <end position="92"/>
    </location>
</feature>
<reference evidence="14 15" key="1">
    <citation type="submission" date="2019-08" db="EMBL/GenBank/DDBJ databases">
        <authorList>
            <person name="Guy L."/>
        </authorList>
    </citation>
    <scope>NUCLEOTIDE SEQUENCE [LARGE SCALE GENOMIC DNA]</scope>
    <source>
        <strain evidence="14 15">SGT-108</strain>
    </source>
</reference>
<keyword evidence="15" id="KW-1185">Reference proteome</keyword>
<dbReference type="PROSITE" id="PS00211">
    <property type="entry name" value="ABC_TRANSPORTER_1"/>
    <property type="match status" value="1"/>
</dbReference>
<dbReference type="Proteomes" id="UP000324194">
    <property type="component" value="Chromosome 1"/>
</dbReference>
<dbReference type="InterPro" id="IPR003593">
    <property type="entry name" value="AAA+_ATPase"/>
</dbReference>
<dbReference type="RefSeq" id="WP_148339406.1">
    <property type="nucleotide sequence ID" value="NZ_LR699119.1"/>
</dbReference>
<evidence type="ECO:0000256" key="2">
    <source>
        <dbReference type="ARBA" id="ARBA00022448"/>
    </source>
</evidence>
<dbReference type="FunFam" id="3.40.50.300:FF:000140">
    <property type="entry name" value="Lipid A export ATP-binding/permease protein MsbA"/>
    <property type="match status" value="1"/>
</dbReference>
<feature type="transmembrane region" description="Helical" evidence="11">
    <location>
        <begin position="281"/>
        <end position="298"/>
    </location>
</feature>
<proteinExistence type="predicted"/>
<keyword evidence="5" id="KW-0547">Nucleotide-binding</keyword>
<keyword evidence="9" id="KW-0445">Lipid transport</keyword>
<feature type="domain" description="ABC transmembrane type-1" evidence="13">
    <location>
        <begin position="31"/>
        <end position="313"/>
    </location>
</feature>
<dbReference type="GO" id="GO:0015421">
    <property type="term" value="F:ABC-type oligopeptide transporter activity"/>
    <property type="evidence" value="ECO:0007669"/>
    <property type="project" value="TreeGrafter"/>
</dbReference>
<dbReference type="InterPro" id="IPR003439">
    <property type="entry name" value="ABC_transporter-like_ATP-bd"/>
</dbReference>
<feature type="domain" description="ABC transporter" evidence="12">
    <location>
        <begin position="345"/>
        <end position="580"/>
    </location>
</feature>
<evidence type="ECO:0000256" key="7">
    <source>
        <dbReference type="ARBA" id="ARBA00022967"/>
    </source>
</evidence>
<dbReference type="GO" id="GO:0016887">
    <property type="term" value="F:ATP hydrolysis activity"/>
    <property type="evidence" value="ECO:0007669"/>
    <property type="project" value="InterPro"/>
</dbReference>
<name>A0A5E4PIB1_9COXI</name>
<dbReference type="SMART" id="SM00382">
    <property type="entry name" value="AAA"/>
    <property type="match status" value="1"/>
</dbReference>
<evidence type="ECO:0000256" key="4">
    <source>
        <dbReference type="ARBA" id="ARBA00022692"/>
    </source>
</evidence>
<dbReference type="Gene3D" id="3.40.50.300">
    <property type="entry name" value="P-loop containing nucleotide triphosphate hydrolases"/>
    <property type="match status" value="1"/>
</dbReference>
<evidence type="ECO:0000259" key="13">
    <source>
        <dbReference type="PROSITE" id="PS50929"/>
    </source>
</evidence>
<evidence type="ECO:0000256" key="11">
    <source>
        <dbReference type="SAM" id="Phobius"/>
    </source>
</evidence>
<keyword evidence="10 11" id="KW-0472">Membrane</keyword>
<dbReference type="SUPFAM" id="SSF90123">
    <property type="entry name" value="ABC transporter transmembrane region"/>
    <property type="match status" value="1"/>
</dbReference>
<keyword evidence="6 14" id="KW-0067">ATP-binding</keyword>
<dbReference type="InterPro" id="IPR011527">
    <property type="entry name" value="ABC1_TM_dom"/>
</dbReference>
<keyword evidence="4 11" id="KW-0812">Transmembrane</keyword>
<keyword evidence="3" id="KW-1003">Cell membrane</keyword>
<dbReference type="Pfam" id="PF00664">
    <property type="entry name" value="ABC_membrane"/>
    <property type="match status" value="1"/>
</dbReference>
<dbReference type="InterPro" id="IPR017871">
    <property type="entry name" value="ABC_transporter-like_CS"/>
</dbReference>
<dbReference type="OrthoDB" id="6336411at2"/>
<sequence length="595" mass="66739">MTKEKNRRVANAFYIYSRLFAYVRRYWPALVIAGVASMLYSGVDSWFIYFLKPLLNKGLVDKNQAFLEYAPWLVLGVFLARGAASFLSNYYIASASRGVIMNLRQDLFAHLQKLPARYYDHSTTGQVLSVLLYGVDQVANASADVLTTAIQALFLIIGLVIVMLTISWKLTLLYFVIIPLVTVIMRVASLRIRRLSLSIQDSIAELSHRAEENIEGYKVVRSFEGQEYEAEKFNKAARTNRQREMKVVVARTLSVSAVQIITAAALSLTLYIASWEIADSLLTPGGFVAMVAAMLALLKPMKDMAFVQNKLYRGLAGAQSVFELLDEKTEEDTGTKVLSRARGKIQFSKVNFTYDDNRKVLQDISFSIEPGEIVALVGRSGSGKSTLVSLLPRFYSNYSGDIRIDDVSIREYRLKDLRRQFALVSQNVTLFHDTVLKNIAYGRFDTVSEEEIISAARASYAMEFIERLPDGIHSLIGENGVLLSGGQRQRIAIARAILKDAPILILDEATSALDTESERYIQAALEGLMKNRTTLVIAHRLSTIEHADKIIVLDEGRIIEAGKHEELLNRNGHYARLHRMQFKDLPQVLDAVNEA</sequence>
<gene>
    <name evidence="14" type="primary">msbA</name>
    <name evidence="14" type="ORF">AQUSIP_14720</name>
</gene>
<dbReference type="KEGG" id="asip:AQUSIP_14720"/>
<feature type="transmembrane region" description="Helical" evidence="11">
    <location>
        <begin position="145"/>
        <end position="166"/>
    </location>
</feature>
<protein>
    <submittedName>
        <fullName evidence="14">Lipid A export ATP-binding/permease protein MsbA</fullName>
    </submittedName>
</protein>
<evidence type="ECO:0000259" key="12">
    <source>
        <dbReference type="PROSITE" id="PS50893"/>
    </source>
</evidence>
<dbReference type="Gene3D" id="1.20.1560.10">
    <property type="entry name" value="ABC transporter type 1, transmembrane domain"/>
    <property type="match status" value="1"/>
</dbReference>
<dbReference type="GO" id="GO:0005524">
    <property type="term" value="F:ATP binding"/>
    <property type="evidence" value="ECO:0007669"/>
    <property type="project" value="UniProtKB-KW"/>
</dbReference>
<accession>A0A5E4PIB1</accession>
<evidence type="ECO:0000313" key="14">
    <source>
        <dbReference type="EMBL" id="VVC76167.1"/>
    </source>
</evidence>
<dbReference type="EMBL" id="LR699119">
    <property type="protein sequence ID" value="VVC76167.1"/>
    <property type="molecule type" value="Genomic_DNA"/>
</dbReference>
<evidence type="ECO:0000256" key="10">
    <source>
        <dbReference type="ARBA" id="ARBA00023136"/>
    </source>
</evidence>
<dbReference type="InterPro" id="IPR039421">
    <property type="entry name" value="Type_1_exporter"/>
</dbReference>
<evidence type="ECO:0000256" key="3">
    <source>
        <dbReference type="ARBA" id="ARBA00022475"/>
    </source>
</evidence>
<evidence type="ECO:0000313" key="15">
    <source>
        <dbReference type="Proteomes" id="UP000324194"/>
    </source>
</evidence>
<dbReference type="PROSITE" id="PS50929">
    <property type="entry name" value="ABC_TM1F"/>
    <property type="match status" value="1"/>
</dbReference>
<dbReference type="GO" id="GO:0005886">
    <property type="term" value="C:plasma membrane"/>
    <property type="evidence" value="ECO:0007669"/>
    <property type="project" value="UniProtKB-SubCell"/>
</dbReference>
<evidence type="ECO:0000256" key="6">
    <source>
        <dbReference type="ARBA" id="ARBA00022840"/>
    </source>
</evidence>
<dbReference type="PROSITE" id="PS50893">
    <property type="entry name" value="ABC_TRANSPORTER_2"/>
    <property type="match status" value="1"/>
</dbReference>
<evidence type="ECO:0000256" key="9">
    <source>
        <dbReference type="ARBA" id="ARBA00023055"/>
    </source>
</evidence>
<keyword evidence="2" id="KW-0813">Transport</keyword>
<evidence type="ECO:0000256" key="1">
    <source>
        <dbReference type="ARBA" id="ARBA00004651"/>
    </source>
</evidence>
<dbReference type="InterPro" id="IPR036640">
    <property type="entry name" value="ABC1_TM_sf"/>
</dbReference>
<dbReference type="GO" id="GO:0034040">
    <property type="term" value="F:ATPase-coupled lipid transmembrane transporter activity"/>
    <property type="evidence" value="ECO:0007669"/>
    <property type="project" value="InterPro"/>
</dbReference>
<dbReference type="NCBIfam" id="TIGR02203">
    <property type="entry name" value="MsbA_lipidA"/>
    <property type="match status" value="1"/>
</dbReference>
<dbReference type="InterPro" id="IPR027417">
    <property type="entry name" value="P-loop_NTPase"/>
</dbReference>
<feature type="transmembrane region" description="Helical" evidence="11">
    <location>
        <begin position="26"/>
        <end position="49"/>
    </location>
</feature>
<evidence type="ECO:0000256" key="8">
    <source>
        <dbReference type="ARBA" id="ARBA00022989"/>
    </source>
</evidence>
<dbReference type="PANTHER" id="PTHR43394">
    <property type="entry name" value="ATP-DEPENDENT PERMEASE MDL1, MITOCHONDRIAL"/>
    <property type="match status" value="1"/>
</dbReference>
<keyword evidence="7" id="KW-1278">Translocase</keyword>
<dbReference type="CDD" id="cd18552">
    <property type="entry name" value="ABC_6TM_MsbA_like"/>
    <property type="match status" value="1"/>
</dbReference>